<dbReference type="Proteomes" id="UP000694843">
    <property type="component" value="Unplaced"/>
</dbReference>
<keyword evidence="13" id="KW-1185">Reference proteome</keyword>
<dbReference type="GO" id="GO:0006508">
    <property type="term" value="P:proteolysis"/>
    <property type="evidence" value="ECO:0007669"/>
    <property type="project" value="UniProtKB-KW"/>
</dbReference>
<name>A0A8B7MZD4_HYAAZ</name>
<feature type="compositionally biased region" description="Acidic residues" evidence="12">
    <location>
        <begin position="316"/>
        <end position="325"/>
    </location>
</feature>
<keyword evidence="6" id="KW-0190">Covalent protein-DNA linkage</keyword>
<accession>A0A8B7MZD4</accession>
<dbReference type="InterPro" id="IPR036590">
    <property type="entry name" value="SRAP-like"/>
</dbReference>
<evidence type="ECO:0000256" key="10">
    <source>
        <dbReference type="ARBA" id="ARBA00030898"/>
    </source>
</evidence>
<evidence type="ECO:0000256" key="2">
    <source>
        <dbReference type="ARBA" id="ARBA00015888"/>
    </source>
</evidence>
<evidence type="ECO:0000313" key="14">
    <source>
        <dbReference type="RefSeq" id="XP_018006932.1"/>
    </source>
</evidence>
<dbReference type="GO" id="GO:0016829">
    <property type="term" value="F:lyase activity"/>
    <property type="evidence" value="ECO:0007669"/>
    <property type="project" value="UniProtKB-KW"/>
</dbReference>
<comment type="similarity">
    <text evidence="1">Belongs to the SOS response-associated peptidase family.</text>
</comment>
<dbReference type="GeneID" id="108664767"/>
<evidence type="ECO:0000313" key="13">
    <source>
        <dbReference type="Proteomes" id="UP000694843"/>
    </source>
</evidence>
<organism evidence="13 14">
    <name type="scientific">Hyalella azteca</name>
    <name type="common">Amphipod</name>
    <dbReference type="NCBI Taxonomy" id="294128"/>
    <lineage>
        <taxon>Eukaryota</taxon>
        <taxon>Metazoa</taxon>
        <taxon>Ecdysozoa</taxon>
        <taxon>Arthropoda</taxon>
        <taxon>Crustacea</taxon>
        <taxon>Multicrustacea</taxon>
        <taxon>Malacostraca</taxon>
        <taxon>Eumalacostraca</taxon>
        <taxon>Peracarida</taxon>
        <taxon>Amphipoda</taxon>
        <taxon>Senticaudata</taxon>
        <taxon>Talitrida</taxon>
        <taxon>Talitroidea</taxon>
        <taxon>Hyalellidae</taxon>
        <taxon>Hyalella</taxon>
    </lineage>
</organism>
<feature type="region of interest" description="Disordered" evidence="12">
    <location>
        <begin position="298"/>
        <end position="333"/>
    </location>
</feature>
<evidence type="ECO:0000256" key="5">
    <source>
        <dbReference type="ARBA" id="ARBA00022801"/>
    </source>
</evidence>
<evidence type="ECO:0000256" key="11">
    <source>
        <dbReference type="ARBA" id="ARBA00031130"/>
    </source>
</evidence>
<dbReference type="OMA" id="SYNKGPQ"/>
<dbReference type="PANTHER" id="PTHR13604:SF0">
    <property type="entry name" value="ABASIC SITE PROCESSING PROTEIN HMCES"/>
    <property type="match status" value="1"/>
</dbReference>
<keyword evidence="3" id="KW-0645">Protease</keyword>
<dbReference type="Gene3D" id="3.90.1680.10">
    <property type="entry name" value="SOS response associated peptidase-like"/>
    <property type="match status" value="1"/>
</dbReference>
<proteinExistence type="inferred from homology"/>
<dbReference type="SUPFAM" id="SSF143081">
    <property type="entry name" value="BB1717-like"/>
    <property type="match status" value="1"/>
</dbReference>
<dbReference type="OrthoDB" id="2111841at2759"/>
<evidence type="ECO:0000256" key="12">
    <source>
        <dbReference type="SAM" id="MobiDB-lite"/>
    </source>
</evidence>
<evidence type="ECO:0000256" key="6">
    <source>
        <dbReference type="ARBA" id="ARBA00023124"/>
    </source>
</evidence>
<gene>
    <name evidence="14" type="primary">LOC108664767</name>
</gene>
<evidence type="ECO:0000256" key="9">
    <source>
        <dbReference type="ARBA" id="ARBA00030390"/>
    </source>
</evidence>
<dbReference type="GO" id="GO:0008233">
    <property type="term" value="F:peptidase activity"/>
    <property type="evidence" value="ECO:0007669"/>
    <property type="project" value="UniProtKB-KW"/>
</dbReference>
<evidence type="ECO:0000256" key="3">
    <source>
        <dbReference type="ARBA" id="ARBA00022670"/>
    </source>
</evidence>
<dbReference type="GO" id="GO:0003697">
    <property type="term" value="F:single-stranded DNA binding"/>
    <property type="evidence" value="ECO:0007669"/>
    <property type="project" value="InterPro"/>
</dbReference>
<keyword evidence="5" id="KW-0378">Hydrolase</keyword>
<evidence type="ECO:0000256" key="1">
    <source>
        <dbReference type="ARBA" id="ARBA00008136"/>
    </source>
</evidence>
<evidence type="ECO:0000256" key="8">
    <source>
        <dbReference type="ARBA" id="ARBA00023239"/>
    </source>
</evidence>
<dbReference type="RefSeq" id="XP_018006932.1">
    <property type="nucleotide sequence ID" value="XM_018151443.2"/>
</dbReference>
<evidence type="ECO:0000256" key="4">
    <source>
        <dbReference type="ARBA" id="ARBA00022763"/>
    </source>
</evidence>
<evidence type="ECO:0000256" key="7">
    <source>
        <dbReference type="ARBA" id="ARBA00023125"/>
    </source>
</evidence>
<dbReference type="AlphaFoldDB" id="A0A8B7MZD4"/>
<feature type="region of interest" description="Disordered" evidence="12">
    <location>
        <begin position="274"/>
        <end position="293"/>
    </location>
</feature>
<keyword evidence="4" id="KW-0227">DNA damage</keyword>
<dbReference type="Pfam" id="PF02586">
    <property type="entry name" value="SRAP"/>
    <property type="match status" value="1"/>
</dbReference>
<dbReference type="InterPro" id="IPR003738">
    <property type="entry name" value="SRAP"/>
</dbReference>
<dbReference type="KEGG" id="hazt:108664767"/>
<sequence length="333" mass="37441">MCGRTACTLGPEEWCAACQKEGVDVAWRDASNSKQIYSPNYNLTPTMNSPVIVNGALIQSMTDEKQFMDYVIQPMMWNLVPHFYKGSTPKNHGYKTNNARVESILEKPMFSQVMKKGQRCVVLCDGFYEWQTKNGNKTPYFIYSPQPENVKVWDHTSWGLAEDHSTEPGVKTPWQGLRPLMLAGLFSCWHSPEGEEVWSYTVLTTEAGKSFNWLHHRVPVVLPDSDSVKTWLDPSIEPAIALKLVCSDPVLKWHKVSSLVNNSRNNSKQCLAPFEQKNSSSGPGNPIMALWLKKAATTTSQGDELQGSAAKREARSDDDEVEDTSQSEKKFKT</sequence>
<keyword evidence="7" id="KW-0238">DNA-binding</keyword>
<reference evidence="14" key="1">
    <citation type="submission" date="2025-08" db="UniProtKB">
        <authorList>
            <consortium name="RefSeq"/>
        </authorList>
    </citation>
    <scope>IDENTIFICATION</scope>
    <source>
        <tissue evidence="14">Whole organism</tissue>
    </source>
</reference>
<keyword evidence="8" id="KW-0456">Lyase</keyword>
<protein>
    <recommendedName>
        <fullName evidence="2">Abasic site processing protein HMCES</fullName>
    </recommendedName>
    <alternativeName>
        <fullName evidence="9">Embryonic stem cell-specific 5-hydroxymethylcytosine-binding protein</fullName>
    </alternativeName>
    <alternativeName>
        <fullName evidence="10">Peptidase HMCES</fullName>
    </alternativeName>
    <alternativeName>
        <fullName evidence="11">SRAP domain-containing protein 1</fullName>
    </alternativeName>
</protein>
<dbReference type="PANTHER" id="PTHR13604">
    <property type="entry name" value="DC12-RELATED"/>
    <property type="match status" value="1"/>
</dbReference>
<dbReference type="GO" id="GO:0106300">
    <property type="term" value="P:protein-DNA covalent cross-linking repair"/>
    <property type="evidence" value="ECO:0007669"/>
    <property type="project" value="InterPro"/>
</dbReference>